<name>A0A6J7CR11_9ZZZZ</name>
<evidence type="ECO:0000256" key="1">
    <source>
        <dbReference type="ARBA" id="ARBA00022801"/>
    </source>
</evidence>
<organism evidence="3">
    <name type="scientific">freshwater metagenome</name>
    <dbReference type="NCBI Taxonomy" id="449393"/>
    <lineage>
        <taxon>unclassified sequences</taxon>
        <taxon>metagenomes</taxon>
        <taxon>ecological metagenomes</taxon>
    </lineage>
</organism>
<dbReference type="InterPro" id="IPR050272">
    <property type="entry name" value="Isochorismatase-like_hydrls"/>
</dbReference>
<dbReference type="GO" id="GO:0016787">
    <property type="term" value="F:hydrolase activity"/>
    <property type="evidence" value="ECO:0007669"/>
    <property type="project" value="UniProtKB-KW"/>
</dbReference>
<protein>
    <submittedName>
        <fullName evidence="3">Unannotated protein</fullName>
    </submittedName>
</protein>
<dbReference type="SUPFAM" id="SSF52499">
    <property type="entry name" value="Isochorismatase-like hydrolases"/>
    <property type="match status" value="1"/>
</dbReference>
<dbReference type="PANTHER" id="PTHR43540:SF14">
    <property type="entry name" value="ISOCHORISMATASE"/>
    <property type="match status" value="1"/>
</dbReference>
<evidence type="ECO:0000313" key="3">
    <source>
        <dbReference type="EMBL" id="CAB4859304.1"/>
    </source>
</evidence>
<dbReference type="AlphaFoldDB" id="A0A6J7CR11"/>
<dbReference type="PANTHER" id="PTHR43540">
    <property type="entry name" value="PEROXYUREIDOACRYLATE/UREIDOACRYLATE AMIDOHYDROLASE-RELATED"/>
    <property type="match status" value="1"/>
</dbReference>
<proteinExistence type="predicted"/>
<dbReference type="InterPro" id="IPR000868">
    <property type="entry name" value="Isochorismatase-like_dom"/>
</dbReference>
<dbReference type="EMBL" id="CAFBLH010000006">
    <property type="protein sequence ID" value="CAB4859304.1"/>
    <property type="molecule type" value="Genomic_DNA"/>
</dbReference>
<sequence>MSLFNERKNSALLVIDVQNGVVEDAFARNKVIAAINTVIDKARTKDVPVIWIQHSDEELTIDSDAWQIVSELKPQSDEKIVRKLYRSSFEATELEDLLSSLSVDHLYITGAQTNNCVRHTSHSALDRGYDITLISDAHTASGYEWNGHTVNAEDVINEQNDSFTNYSLPGRRAVAKPSADIAFLDTAIMLKP</sequence>
<dbReference type="InterPro" id="IPR036380">
    <property type="entry name" value="Isochorismatase-like_sf"/>
</dbReference>
<dbReference type="Gene3D" id="3.40.50.850">
    <property type="entry name" value="Isochorismatase-like"/>
    <property type="match status" value="1"/>
</dbReference>
<keyword evidence="1" id="KW-0378">Hydrolase</keyword>
<gene>
    <name evidence="3" type="ORF">UFOPK3342_00329</name>
</gene>
<feature type="domain" description="Isochorismatase-like" evidence="2">
    <location>
        <begin position="10"/>
        <end position="143"/>
    </location>
</feature>
<evidence type="ECO:0000259" key="2">
    <source>
        <dbReference type="Pfam" id="PF00857"/>
    </source>
</evidence>
<accession>A0A6J7CR11</accession>
<reference evidence="3" key="1">
    <citation type="submission" date="2020-05" db="EMBL/GenBank/DDBJ databases">
        <authorList>
            <person name="Chiriac C."/>
            <person name="Salcher M."/>
            <person name="Ghai R."/>
            <person name="Kavagutti S V."/>
        </authorList>
    </citation>
    <scope>NUCLEOTIDE SEQUENCE</scope>
</reference>
<dbReference type="Pfam" id="PF00857">
    <property type="entry name" value="Isochorismatase"/>
    <property type="match status" value="1"/>
</dbReference>